<dbReference type="AlphaFoldDB" id="A0A0E0KHB2"/>
<evidence type="ECO:0000313" key="2">
    <source>
        <dbReference type="EnsemblPlants" id="OPUNC03G26590.1"/>
    </source>
</evidence>
<protein>
    <recommendedName>
        <fullName evidence="1">DUF1618 domain-containing protein</fullName>
    </recommendedName>
</protein>
<dbReference type="InterPro" id="IPR011676">
    <property type="entry name" value="DUF1618"/>
</dbReference>
<evidence type="ECO:0000313" key="3">
    <source>
        <dbReference type="Proteomes" id="UP000026962"/>
    </source>
</evidence>
<organism evidence="2">
    <name type="scientific">Oryza punctata</name>
    <name type="common">Red rice</name>
    <dbReference type="NCBI Taxonomy" id="4537"/>
    <lineage>
        <taxon>Eukaryota</taxon>
        <taxon>Viridiplantae</taxon>
        <taxon>Streptophyta</taxon>
        <taxon>Embryophyta</taxon>
        <taxon>Tracheophyta</taxon>
        <taxon>Spermatophyta</taxon>
        <taxon>Magnoliopsida</taxon>
        <taxon>Liliopsida</taxon>
        <taxon>Poales</taxon>
        <taxon>Poaceae</taxon>
        <taxon>BOP clade</taxon>
        <taxon>Oryzoideae</taxon>
        <taxon>Oryzeae</taxon>
        <taxon>Oryzinae</taxon>
        <taxon>Oryza</taxon>
    </lineage>
</organism>
<dbReference type="Pfam" id="PF07762">
    <property type="entry name" value="DUF1618"/>
    <property type="match status" value="1"/>
</dbReference>
<dbReference type="PANTHER" id="PTHR33074:SF139">
    <property type="entry name" value="OS09G0567000 PROTEIN"/>
    <property type="match status" value="1"/>
</dbReference>
<reference evidence="2" key="1">
    <citation type="submission" date="2015-04" db="UniProtKB">
        <authorList>
            <consortium name="EnsemblPlants"/>
        </authorList>
    </citation>
    <scope>IDENTIFICATION</scope>
</reference>
<dbReference type="eggNOG" id="KOG0907">
    <property type="taxonomic scope" value="Eukaryota"/>
</dbReference>
<accession>A0A0E0KHB2</accession>
<proteinExistence type="predicted"/>
<dbReference type="Proteomes" id="UP000026962">
    <property type="component" value="Chromosome 3"/>
</dbReference>
<sequence>MEMGDDPLGLFLLPKAVKDASLRPPAHGREVGKESPRWVLLDKTAYFAGADVRNATTATSKTREGHEIQVTLCTAAQPPLVSYMCVHSPTLKPSHDFAKEPTILATHDDLLLFRLTLGHGNRHNLFLSDYFVYQAASDGSPPSLTHITHPCGDPDNLFPDTHVGILHHHHPLIPLALRPHNPQHYIVAALTPTRKPGGEYRLHLYHSTTKQWTTKLLQLGGLPPSPPLTFFHHYTDKVINLSHQAPGLMGFADLWRGLLLVNVLHDHEPAPTYIPLPPPLRPRHDNQLPNGDTSDVRDIAIDLQGCINYVEFELSILPHPQRHSGSYIADGWTAAKWSWIAESGCWRMDCHLHSSDISDTMMPRLPNYSEPQPDLEKLHVGHPVLSLHDTHLVYLMAKIEDRAHKAWILPIDLRNGVIQQPADFAGADRTSGICEMYVQTNISRYPQTAPTGN</sequence>
<dbReference type="PANTHER" id="PTHR33074">
    <property type="entry name" value="EXPRESSED PROTEIN-RELATED"/>
    <property type="match status" value="1"/>
</dbReference>
<dbReference type="Gramene" id="OPUNC03G26590.1">
    <property type="protein sequence ID" value="OPUNC03G26590.1"/>
    <property type="gene ID" value="OPUNC03G26590"/>
</dbReference>
<keyword evidence="3" id="KW-1185">Reference proteome</keyword>
<reference evidence="2" key="2">
    <citation type="submission" date="2018-05" db="EMBL/GenBank/DDBJ databases">
        <title>OpunRS2 (Oryza punctata Reference Sequence Version 2).</title>
        <authorList>
            <person name="Zhang J."/>
            <person name="Kudrna D."/>
            <person name="Lee S."/>
            <person name="Talag J."/>
            <person name="Welchert J."/>
            <person name="Wing R.A."/>
        </authorList>
    </citation>
    <scope>NUCLEOTIDE SEQUENCE [LARGE SCALE GENOMIC DNA]</scope>
</reference>
<name>A0A0E0KHB2_ORYPU</name>
<evidence type="ECO:0000259" key="1">
    <source>
        <dbReference type="Pfam" id="PF07762"/>
    </source>
</evidence>
<feature type="domain" description="DUF1618" evidence="1">
    <location>
        <begin position="252"/>
        <end position="394"/>
    </location>
</feature>
<dbReference type="EnsemblPlants" id="OPUNC03G26590.1">
    <property type="protein sequence ID" value="OPUNC03G26590.1"/>
    <property type="gene ID" value="OPUNC03G26590"/>
</dbReference>
<dbReference type="HOGENOM" id="CLU_008956_6_3_1"/>
<dbReference type="OMA" id="VDAIQHE"/>